<feature type="compositionally biased region" description="Basic and acidic residues" evidence="1">
    <location>
        <begin position="524"/>
        <end position="563"/>
    </location>
</feature>
<dbReference type="Gene3D" id="2.30.30.140">
    <property type="match status" value="1"/>
</dbReference>
<feature type="region of interest" description="Disordered" evidence="1">
    <location>
        <begin position="973"/>
        <end position="1013"/>
    </location>
</feature>
<feature type="compositionally biased region" description="Polar residues" evidence="1">
    <location>
        <begin position="915"/>
        <end position="934"/>
    </location>
</feature>
<dbReference type="WBParaSite" id="TREG1_131920.6">
    <property type="protein sequence ID" value="TREG1_131920.6"/>
    <property type="gene ID" value="TREG1_131920"/>
</dbReference>
<dbReference type="WBParaSite" id="TREG1_131920.2">
    <property type="protein sequence ID" value="TREG1_131920.2"/>
    <property type="gene ID" value="TREG1_131920"/>
</dbReference>
<feature type="compositionally biased region" description="Basic and acidic residues" evidence="1">
    <location>
        <begin position="263"/>
        <end position="283"/>
    </location>
</feature>
<dbReference type="InterPro" id="IPR036218">
    <property type="entry name" value="HIVI-bd_sf"/>
</dbReference>
<dbReference type="CDD" id="cd05834">
    <property type="entry name" value="PWWP_HRP"/>
    <property type="match status" value="1"/>
</dbReference>
<dbReference type="Proteomes" id="UP000050795">
    <property type="component" value="Unassembled WGS sequence"/>
</dbReference>
<feature type="compositionally biased region" description="Basic and acidic residues" evidence="1">
    <location>
        <begin position="233"/>
        <end position="256"/>
    </location>
</feature>
<dbReference type="PROSITE" id="PS50812">
    <property type="entry name" value="PWWP"/>
    <property type="match status" value="1"/>
</dbReference>
<dbReference type="PANTHER" id="PTHR12550:SF70">
    <property type="entry name" value="JIL-1 ANCHORING AND STABILIZING PROTEIN, ISOFORM A"/>
    <property type="match status" value="1"/>
</dbReference>
<dbReference type="PANTHER" id="PTHR12550">
    <property type="entry name" value="HEPATOMA-DERIVED GROWTH FACTOR-RELATED"/>
    <property type="match status" value="1"/>
</dbReference>
<dbReference type="SUPFAM" id="SSF140576">
    <property type="entry name" value="HIV integrase-binding domain"/>
    <property type="match status" value="1"/>
</dbReference>
<feature type="compositionally biased region" description="Polar residues" evidence="1">
    <location>
        <begin position="650"/>
        <end position="667"/>
    </location>
</feature>
<dbReference type="WBParaSite" id="TREG1_131920.9">
    <property type="protein sequence ID" value="TREG1_131920.9"/>
    <property type="gene ID" value="TREG1_131920"/>
</dbReference>
<sequence>MSLSPGDKVFAKIKGFSNWPARINPLPPDVQIPKGKLPIFFYGTYQVSFVPVKNIVPYEKFKEKWGKPKSNPQFMAALEEIETNPGIYMLGEDPRAEKFLLQFYDFKSSSQTISLADNYKKSNLHHEFTKSESLDSDHGSPDTICSAESESHEATADLGGISTNQGDECSRRYKRHCSRKSQVDEVQHSTNNNNQPSNGQTNHLSDTSSDISSDHSRGSSLDPHPIDSNDDEGMNKDTTHQLLHSDDYFQKEDTGSTKHRRHSSTDHSSEEKDSHHKDREARRLARKMQKKAEKKALKKAAKREAKRLAKEKRAERRARKEAKRELKRLHKLEKQRLAEQDCASLDDDEQESITKSSDACQENASNHEWGNISEQVTSKDIVDHWSPAPLSEPIQTDDDSLDLTSNQPIPMLSEDRHQSITGVEQSEEIDFPDPVFPTYQNNSPVIEELSPKEVNSQSSIKKYDNCDSFSSCKQRELSEECDEEKDDDSQSDSIIKQQSNDVPPHKRARTEIDDTDTAETCCKSSDHKAVNNDESNERVLQQEEIRIHEFEETETKSSRESPNIERNTPEASPEVVVSKSTTGAKQLSDRKRPVRKKLLSISDSSDENDTILPEKKSVKAISVSSSDSDSENVRPSKSESMKTTKHPNKKSSLQSKEINSSSKQPAVNESDKSVKSRKQKSSHHAVKEKRKEKQPEQKSNSVREERSSNDSDDIRQKASSLPDPVTQLNHCCRDLKTSLIRGQENFESAVQVLVKIRSIPVRLPQLAEAWNLMDCIKKCRRYKLSSEVREAAQSTFQHFLSLQANATKEELSQAQALITAHQNRVHSVQDPTVVDTKSKTNTQPTQSQNDQSVNSNENSGTLSNSTAPSTTADAEVVQEPESLTADLEAKVDDVLSRIRAAEERMAAAASMTSTRPDTSYKSLSSHTTNQSIRSSGGRIIRASAVAAATAHMHDEEDEETVMSRVEQVAAYEAAATEEHSNSSKIRSPPPPPPLPFHSANPSDQFKTNTSPNVDLDLDSRIEMLMSANNSQHHKSSKVSGSKAAMVKSDAVVTSSPKANNVIPSSQSSSLLPALLAKRKLIADKLAATKAAGSPIKQCHPVTSPLPSPPPPSSSESSTADKTSSLQSVTPSSKLFCSKIPSKDDELYDLLGV</sequence>
<reference evidence="3" key="1">
    <citation type="submission" date="2022-06" db="EMBL/GenBank/DDBJ databases">
        <authorList>
            <person name="Berger JAMES D."/>
            <person name="Berger JAMES D."/>
        </authorList>
    </citation>
    <scope>NUCLEOTIDE SEQUENCE [LARGE SCALE GENOMIC DNA]</scope>
</reference>
<feature type="compositionally biased region" description="Basic and acidic residues" evidence="1">
    <location>
        <begin position="302"/>
        <end position="314"/>
    </location>
</feature>
<feature type="region of interest" description="Disordered" evidence="1">
    <location>
        <begin position="1092"/>
        <end position="1131"/>
    </location>
</feature>
<dbReference type="WBParaSite" id="TREG1_131920.1">
    <property type="protein sequence ID" value="TREG1_131920.1"/>
    <property type="gene ID" value="TREG1_131920"/>
</dbReference>
<feature type="compositionally biased region" description="Basic residues" evidence="1">
    <location>
        <begin position="675"/>
        <end position="688"/>
    </location>
</feature>
<evidence type="ECO:0000256" key="1">
    <source>
        <dbReference type="SAM" id="MobiDB-lite"/>
    </source>
</evidence>
<feature type="compositionally biased region" description="Basic and acidic residues" evidence="1">
    <location>
        <begin position="129"/>
        <end position="140"/>
    </location>
</feature>
<feature type="compositionally biased region" description="Basic and acidic residues" evidence="1">
    <location>
        <begin position="631"/>
        <end position="642"/>
    </location>
</feature>
<feature type="region of interest" description="Disordered" evidence="1">
    <location>
        <begin position="907"/>
        <end position="936"/>
    </location>
</feature>
<dbReference type="SUPFAM" id="SSF63748">
    <property type="entry name" value="Tudor/PWWP/MBT"/>
    <property type="match status" value="1"/>
</dbReference>
<feature type="compositionally biased region" description="Basic and acidic residues" evidence="1">
    <location>
        <begin position="689"/>
        <end position="716"/>
    </location>
</feature>
<dbReference type="AlphaFoldDB" id="A0AA85J6F7"/>
<feature type="compositionally biased region" description="Polar residues" evidence="1">
    <location>
        <begin position="353"/>
        <end position="372"/>
    </location>
</feature>
<proteinExistence type="predicted"/>
<name>A0AA85J6F7_TRIRE</name>
<evidence type="ECO:0000313" key="4">
    <source>
        <dbReference type="WBParaSite" id="TREG1_131920.1"/>
    </source>
</evidence>
<feature type="compositionally biased region" description="Acidic residues" evidence="1">
    <location>
        <begin position="479"/>
        <end position="490"/>
    </location>
</feature>
<feature type="region of interest" description="Disordered" evidence="1">
    <location>
        <begin position="384"/>
        <end position="725"/>
    </location>
</feature>
<dbReference type="Pfam" id="PF00855">
    <property type="entry name" value="PWWP"/>
    <property type="match status" value="1"/>
</dbReference>
<dbReference type="InterPro" id="IPR035441">
    <property type="entry name" value="TFIIS/LEDGF_dom_sf"/>
</dbReference>
<feature type="compositionally biased region" description="Basic residues" evidence="1">
    <location>
        <begin position="315"/>
        <end position="331"/>
    </location>
</feature>
<keyword evidence="3" id="KW-1185">Reference proteome</keyword>
<feature type="compositionally biased region" description="Polar residues" evidence="1">
    <location>
        <begin position="839"/>
        <end position="872"/>
    </location>
</feature>
<protein>
    <recommendedName>
        <fullName evidence="2">PWWP domain-containing protein</fullName>
    </recommendedName>
</protein>
<feature type="compositionally biased region" description="Pro residues" evidence="1">
    <location>
        <begin position="1103"/>
        <end position="1112"/>
    </location>
</feature>
<evidence type="ECO:0000313" key="3">
    <source>
        <dbReference type="Proteomes" id="UP000050795"/>
    </source>
</evidence>
<dbReference type="WBParaSite" id="TREG1_131920.3">
    <property type="protein sequence ID" value="TREG1_131920.3"/>
    <property type="gene ID" value="TREG1_131920"/>
</dbReference>
<feature type="domain" description="PWWP" evidence="2">
    <location>
        <begin position="5"/>
        <end position="61"/>
    </location>
</feature>
<evidence type="ECO:0000259" key="2">
    <source>
        <dbReference type="PROSITE" id="PS50812"/>
    </source>
</evidence>
<feature type="region of interest" description="Disordered" evidence="1">
    <location>
        <begin position="822"/>
        <end position="885"/>
    </location>
</feature>
<feature type="compositionally biased region" description="Low complexity" evidence="1">
    <location>
        <begin position="1113"/>
        <end position="1124"/>
    </location>
</feature>
<accession>A0AA85J6F7</accession>
<dbReference type="InterPro" id="IPR000313">
    <property type="entry name" value="PWWP_dom"/>
</dbReference>
<dbReference type="Gene3D" id="1.20.930.10">
    <property type="entry name" value="Conserved domain common to transcription factors TFIIS, elongin A, CRSP70"/>
    <property type="match status" value="1"/>
</dbReference>
<feature type="compositionally biased region" description="Low complexity" evidence="1">
    <location>
        <begin position="189"/>
        <end position="211"/>
    </location>
</feature>
<evidence type="ECO:0000313" key="5">
    <source>
        <dbReference type="WBParaSite" id="TREG1_131920.2"/>
    </source>
</evidence>
<dbReference type="WBParaSite" id="TREG1_131920.4">
    <property type="protein sequence ID" value="TREG1_131920.4"/>
    <property type="gene ID" value="TREG1_131920"/>
</dbReference>
<dbReference type="WBParaSite" id="TREG1_131920.7">
    <property type="protein sequence ID" value="TREG1_131920.7"/>
    <property type="gene ID" value="TREG1_131920"/>
</dbReference>
<dbReference type="SMART" id="SM00293">
    <property type="entry name" value="PWWP"/>
    <property type="match status" value="1"/>
</dbReference>
<feature type="compositionally biased region" description="Polar residues" evidence="1">
    <location>
        <begin position="1003"/>
        <end position="1012"/>
    </location>
</feature>
<reference evidence="4 5" key="2">
    <citation type="submission" date="2023-11" db="UniProtKB">
        <authorList>
            <consortium name="WormBaseParasite"/>
        </authorList>
    </citation>
    <scope>IDENTIFICATION</scope>
</reference>
<feature type="region of interest" description="Disordered" evidence="1">
    <location>
        <begin position="129"/>
        <end position="372"/>
    </location>
</feature>
<organism evidence="3 4">
    <name type="scientific">Trichobilharzia regenti</name>
    <name type="common">Nasal bird schistosome</name>
    <dbReference type="NCBI Taxonomy" id="157069"/>
    <lineage>
        <taxon>Eukaryota</taxon>
        <taxon>Metazoa</taxon>
        <taxon>Spiralia</taxon>
        <taxon>Lophotrochozoa</taxon>
        <taxon>Platyhelminthes</taxon>
        <taxon>Trematoda</taxon>
        <taxon>Digenea</taxon>
        <taxon>Strigeidida</taxon>
        <taxon>Schistosomatoidea</taxon>
        <taxon>Schistosomatidae</taxon>
        <taxon>Trichobilharzia</taxon>
    </lineage>
</organism>